<dbReference type="RefSeq" id="WP_073342459.1">
    <property type="nucleotide sequence ID" value="NZ_FQVH01000009.1"/>
</dbReference>
<protein>
    <submittedName>
        <fullName evidence="2">Uroporphyrinogen decarboxylase (URO-D)</fullName>
    </submittedName>
</protein>
<organism evidence="2 3">
    <name type="scientific">Caldanaerobius fijiensis DSM 17918</name>
    <dbReference type="NCBI Taxonomy" id="1121256"/>
    <lineage>
        <taxon>Bacteria</taxon>
        <taxon>Bacillati</taxon>
        <taxon>Bacillota</taxon>
        <taxon>Clostridia</taxon>
        <taxon>Thermoanaerobacterales</taxon>
        <taxon>Thermoanaerobacteraceae</taxon>
        <taxon>Caldanaerobius</taxon>
    </lineage>
</organism>
<evidence type="ECO:0000313" key="3">
    <source>
        <dbReference type="Proteomes" id="UP000184088"/>
    </source>
</evidence>
<dbReference type="OrthoDB" id="1725032at2"/>
<evidence type="ECO:0000259" key="1">
    <source>
        <dbReference type="Pfam" id="PF01208"/>
    </source>
</evidence>
<dbReference type="Pfam" id="PF01208">
    <property type="entry name" value="URO-D"/>
    <property type="match status" value="1"/>
</dbReference>
<dbReference type="STRING" id="1121256.SAMN02746089_01087"/>
<dbReference type="GO" id="GO:0006779">
    <property type="term" value="P:porphyrin-containing compound biosynthetic process"/>
    <property type="evidence" value="ECO:0007669"/>
    <property type="project" value="InterPro"/>
</dbReference>
<dbReference type="InterPro" id="IPR052024">
    <property type="entry name" value="Methanogen_methyltrans"/>
</dbReference>
<dbReference type="Gene3D" id="3.20.20.210">
    <property type="match status" value="1"/>
</dbReference>
<dbReference type="SUPFAM" id="SSF51726">
    <property type="entry name" value="UROD/MetE-like"/>
    <property type="match status" value="1"/>
</dbReference>
<name>A0A1M4XVK4_9THEO</name>
<dbReference type="InterPro" id="IPR038071">
    <property type="entry name" value="UROD/MetE-like_sf"/>
</dbReference>
<dbReference type="EMBL" id="FQVH01000009">
    <property type="protein sequence ID" value="SHE97604.1"/>
    <property type="molecule type" value="Genomic_DNA"/>
</dbReference>
<accession>A0A1M4XVK4</accession>
<gene>
    <name evidence="2" type="ORF">SAMN02746089_01087</name>
</gene>
<dbReference type="Proteomes" id="UP000184088">
    <property type="component" value="Unassembled WGS sequence"/>
</dbReference>
<sequence length="344" mass="39862">MVREPLSREEVIKAIERKGGKNIPLFLHKFWGAGLMDKYGSKLEALASNYPDDIFDAWYLEPGFHISSNNNPSYRWGYKDYSHGIKHSIGETYELLDWDEFDWFLEDFPNPNEPGNFDAVEKSLKHADGRYKLGCWWRLFHERFWAIRGMENLMIDYYENMDKLKVLGEKLLDFYKVIVDRYAQLGFDGIFTSDDLGHQTGPMMSPAIFKELYLPLYKEFVSYVHSKGMHVWLHSCGDNTKLMDYLIEAGVDVLHPIQKGCMDEVYIASTYGDKISFLYGIDVQHVLPEGSVEDVRNEIHRVIDIFYKPEGGLLLGAGNGIMPDTPLENIKAMLEELSLYKYTK</sequence>
<keyword evidence="3" id="KW-1185">Reference proteome</keyword>
<dbReference type="PANTHER" id="PTHR47099">
    <property type="entry name" value="METHYLCOBAMIDE:COM METHYLTRANSFERASE MTBA"/>
    <property type="match status" value="1"/>
</dbReference>
<dbReference type="InterPro" id="IPR000257">
    <property type="entry name" value="Uroporphyrinogen_deCOase"/>
</dbReference>
<proteinExistence type="predicted"/>
<reference evidence="2 3" key="1">
    <citation type="submission" date="2016-11" db="EMBL/GenBank/DDBJ databases">
        <authorList>
            <person name="Jaros S."/>
            <person name="Januszkiewicz K."/>
            <person name="Wedrychowicz H."/>
        </authorList>
    </citation>
    <scope>NUCLEOTIDE SEQUENCE [LARGE SCALE GENOMIC DNA]</scope>
    <source>
        <strain evidence="2 3">DSM 17918</strain>
    </source>
</reference>
<feature type="domain" description="Uroporphyrinogen decarboxylase (URO-D)" evidence="1">
    <location>
        <begin position="148"/>
        <end position="336"/>
    </location>
</feature>
<evidence type="ECO:0000313" key="2">
    <source>
        <dbReference type="EMBL" id="SHE97604.1"/>
    </source>
</evidence>
<dbReference type="PANTHER" id="PTHR47099:SF1">
    <property type="entry name" value="METHYLCOBAMIDE:COM METHYLTRANSFERASE MTBA"/>
    <property type="match status" value="1"/>
</dbReference>
<dbReference type="AlphaFoldDB" id="A0A1M4XVK4"/>
<dbReference type="GO" id="GO:0004853">
    <property type="term" value="F:uroporphyrinogen decarboxylase activity"/>
    <property type="evidence" value="ECO:0007669"/>
    <property type="project" value="InterPro"/>
</dbReference>